<dbReference type="Gene3D" id="2.150.10.10">
    <property type="entry name" value="Serralysin-like metalloprotease, C-terminal"/>
    <property type="match status" value="2"/>
</dbReference>
<keyword evidence="8" id="KW-0472">Membrane</keyword>
<dbReference type="AlphaFoldDB" id="A0A1G6DTV5"/>
<proteinExistence type="predicted"/>
<dbReference type="PRINTS" id="PR01488">
    <property type="entry name" value="RTXTOXINA"/>
</dbReference>
<evidence type="ECO:0000256" key="9">
    <source>
        <dbReference type="SAM" id="MobiDB-lite"/>
    </source>
</evidence>
<dbReference type="PRINTS" id="PR00313">
    <property type="entry name" value="CABNDNGRPT"/>
</dbReference>
<evidence type="ECO:0000256" key="2">
    <source>
        <dbReference type="ARBA" id="ARBA00004370"/>
    </source>
</evidence>
<comment type="cofactor">
    <cofactor evidence="1">
        <name>Ca(2+)</name>
        <dbReference type="ChEBI" id="CHEBI:29108"/>
    </cofactor>
</comment>
<dbReference type="PROSITE" id="PS00330">
    <property type="entry name" value="HEMOLYSIN_CALCIUM"/>
    <property type="match status" value="2"/>
</dbReference>
<evidence type="ECO:0000313" key="12">
    <source>
        <dbReference type="Proteomes" id="UP000199071"/>
    </source>
</evidence>
<dbReference type="InterPro" id="IPR011049">
    <property type="entry name" value="Serralysin-like_metalloprot_C"/>
</dbReference>
<dbReference type="RefSeq" id="WP_090878700.1">
    <property type="nucleotide sequence ID" value="NZ_FMXQ01000008.1"/>
</dbReference>
<evidence type="ECO:0000256" key="6">
    <source>
        <dbReference type="ARBA" id="ARBA00022737"/>
    </source>
</evidence>
<evidence type="ECO:0000256" key="8">
    <source>
        <dbReference type="ARBA" id="ARBA00023136"/>
    </source>
</evidence>
<comment type="subcellular location">
    <subcellularLocation>
        <location evidence="2">Membrane</location>
    </subcellularLocation>
    <subcellularLocation>
        <location evidence="3">Secreted</location>
    </subcellularLocation>
</comment>
<dbReference type="SUPFAM" id="SSF51120">
    <property type="entry name" value="beta-Roll"/>
    <property type="match status" value="1"/>
</dbReference>
<dbReference type="OrthoDB" id="419320at2"/>
<evidence type="ECO:0000256" key="5">
    <source>
        <dbReference type="ARBA" id="ARBA00022656"/>
    </source>
</evidence>
<dbReference type="GO" id="GO:0005615">
    <property type="term" value="C:extracellular space"/>
    <property type="evidence" value="ECO:0007669"/>
    <property type="project" value="InterPro"/>
</dbReference>
<dbReference type="InterPro" id="IPR013858">
    <property type="entry name" value="Peptidase_M10B_C"/>
</dbReference>
<reference evidence="11 12" key="1">
    <citation type="submission" date="2016-10" db="EMBL/GenBank/DDBJ databases">
        <authorList>
            <person name="de Groot N.N."/>
        </authorList>
    </citation>
    <scope>NUCLEOTIDE SEQUENCE [LARGE SCALE GENOMIC DNA]</scope>
    <source>
        <strain evidence="11 12">ATCC 35022</strain>
    </source>
</reference>
<dbReference type="Proteomes" id="UP000199071">
    <property type="component" value="Unassembled WGS sequence"/>
</dbReference>
<keyword evidence="5" id="KW-0800">Toxin</keyword>
<evidence type="ECO:0000259" key="10">
    <source>
        <dbReference type="Pfam" id="PF08548"/>
    </source>
</evidence>
<name>A0A1G6DTV5_9HYPH</name>
<feature type="region of interest" description="Disordered" evidence="9">
    <location>
        <begin position="231"/>
        <end position="256"/>
    </location>
</feature>
<organism evidence="11 12">
    <name type="scientific">Bauldia litoralis</name>
    <dbReference type="NCBI Taxonomy" id="665467"/>
    <lineage>
        <taxon>Bacteria</taxon>
        <taxon>Pseudomonadati</taxon>
        <taxon>Pseudomonadota</taxon>
        <taxon>Alphaproteobacteria</taxon>
        <taxon>Hyphomicrobiales</taxon>
        <taxon>Kaistiaceae</taxon>
        <taxon>Bauldia</taxon>
    </lineage>
</organism>
<accession>A0A1G6DTV5</accession>
<dbReference type="PANTHER" id="PTHR38340:SF1">
    <property type="entry name" value="S-LAYER PROTEIN"/>
    <property type="match status" value="1"/>
</dbReference>
<dbReference type="Pfam" id="PF08548">
    <property type="entry name" value="Peptidase_M10_C"/>
    <property type="match status" value="1"/>
</dbReference>
<dbReference type="Pfam" id="PF00353">
    <property type="entry name" value="HemolysinCabind"/>
    <property type="match status" value="1"/>
</dbReference>
<dbReference type="PANTHER" id="PTHR38340">
    <property type="entry name" value="S-LAYER PROTEIN"/>
    <property type="match status" value="1"/>
</dbReference>
<sequence>MATPIAYPPTDDGQWEFLEDTYWYVPTPYLPAVVLINTDPSQTADVVDQTIWHIEEVINGNVIGQVATTIGSGWTFSTLVGSITPTGSVSFSFTPSDPTSDITVGKGTMVQSEGQWFFEMQMTTGSGALNITHWAYMGEVAPGDRAWDSLPGYPDVGVASVFDDDPSNDAGAASPLPLTFGTNGPDVMTADAGSTGVLFFGEDGKDKLTGSSAADGLVGGAGRDTINGKGGADDIYGDKGADSLKGGGGDDAIDGGNGRDMIKGGGDADLLHGGNGADRFKITAVDQSSVSAPDTIVDFGNGNDRIDLRKIDAKPDDKGDDAFRFIGMRDFTGREGQLRYEHTGGDTIVYGDTDGDAVADLAIHLTGIHDLSDSDFLL</sequence>
<dbReference type="GO" id="GO:0005509">
    <property type="term" value="F:calcium ion binding"/>
    <property type="evidence" value="ECO:0007669"/>
    <property type="project" value="InterPro"/>
</dbReference>
<keyword evidence="4" id="KW-0964">Secreted</keyword>
<dbReference type="InterPro" id="IPR001343">
    <property type="entry name" value="Hemolysn_Ca-bd"/>
</dbReference>
<keyword evidence="6" id="KW-0677">Repeat</keyword>
<dbReference type="GO" id="GO:0090729">
    <property type="term" value="F:toxin activity"/>
    <property type="evidence" value="ECO:0007669"/>
    <property type="project" value="UniProtKB-KW"/>
</dbReference>
<evidence type="ECO:0000256" key="4">
    <source>
        <dbReference type="ARBA" id="ARBA00022525"/>
    </source>
</evidence>
<dbReference type="InterPro" id="IPR003995">
    <property type="entry name" value="RTX_toxin_determinant-A"/>
</dbReference>
<dbReference type="EMBL" id="FMXQ01000008">
    <property type="protein sequence ID" value="SDB48225.1"/>
    <property type="molecule type" value="Genomic_DNA"/>
</dbReference>
<evidence type="ECO:0000256" key="3">
    <source>
        <dbReference type="ARBA" id="ARBA00004613"/>
    </source>
</evidence>
<evidence type="ECO:0000256" key="1">
    <source>
        <dbReference type="ARBA" id="ARBA00001913"/>
    </source>
</evidence>
<keyword evidence="7" id="KW-0843">Virulence</keyword>
<dbReference type="InterPro" id="IPR018511">
    <property type="entry name" value="Hemolysin-typ_Ca-bd_CS"/>
</dbReference>
<protein>
    <submittedName>
        <fullName evidence="11">Peptidase M10 serralysin C terminal</fullName>
    </submittedName>
</protein>
<dbReference type="GO" id="GO:0016020">
    <property type="term" value="C:membrane"/>
    <property type="evidence" value="ECO:0007669"/>
    <property type="project" value="UniProtKB-SubCell"/>
</dbReference>
<dbReference type="InterPro" id="IPR050557">
    <property type="entry name" value="RTX_toxin/Mannuronan_C5-epim"/>
</dbReference>
<evidence type="ECO:0000256" key="7">
    <source>
        <dbReference type="ARBA" id="ARBA00023026"/>
    </source>
</evidence>
<keyword evidence="12" id="KW-1185">Reference proteome</keyword>
<gene>
    <name evidence="11" type="ORF">SAMN02982931_03722</name>
</gene>
<evidence type="ECO:0000313" key="11">
    <source>
        <dbReference type="EMBL" id="SDB48225.1"/>
    </source>
</evidence>
<feature type="compositionally biased region" description="Gly residues" evidence="9">
    <location>
        <begin position="245"/>
        <end position="256"/>
    </location>
</feature>
<feature type="domain" description="Peptidase M10 serralysin C-terminal" evidence="10">
    <location>
        <begin position="252"/>
        <end position="377"/>
    </location>
</feature>
<dbReference type="STRING" id="665467.SAMN02982931_03722"/>